<dbReference type="eggNOG" id="KOG1263">
    <property type="taxonomic scope" value="Eukaryota"/>
</dbReference>
<keyword evidence="3" id="KW-0560">Oxidoreductase</keyword>
<keyword evidence="9" id="KW-1185">Reference proteome</keyword>
<dbReference type="OMA" id="DMGCMPP"/>
<evidence type="ECO:0000259" key="6">
    <source>
        <dbReference type="Pfam" id="PF07731"/>
    </source>
</evidence>
<dbReference type="STRING" id="136037.A0A067QYK5"/>
<dbReference type="Pfam" id="PF07732">
    <property type="entry name" value="Cu-oxidase_3"/>
    <property type="match status" value="1"/>
</dbReference>
<dbReference type="GO" id="GO:0006826">
    <property type="term" value="P:iron ion transport"/>
    <property type="evidence" value="ECO:0007669"/>
    <property type="project" value="TreeGrafter"/>
</dbReference>
<feature type="chain" id="PRO_5001644557" evidence="4">
    <location>
        <begin position="24"/>
        <end position="662"/>
    </location>
</feature>
<dbReference type="InterPro" id="IPR001117">
    <property type="entry name" value="Cu-oxidase_2nd"/>
</dbReference>
<evidence type="ECO:0000259" key="5">
    <source>
        <dbReference type="Pfam" id="PF00394"/>
    </source>
</evidence>
<dbReference type="InterPro" id="IPR033138">
    <property type="entry name" value="Cu_oxidase_CS"/>
</dbReference>
<dbReference type="InterPro" id="IPR011707">
    <property type="entry name" value="Cu-oxidase-like_N"/>
</dbReference>
<dbReference type="InterPro" id="IPR011706">
    <property type="entry name" value="Cu-oxidase_C"/>
</dbReference>
<sequence>MAFTSHFILCSVLFIFSLDKSWTFDSVLIDLSKYLQPNHVMDSDFFSDPSSCYRPCEDGAPPKTCYYKWTVNNYKTMGPTCRNCPNNATDCFRQYCITADGYERGITAVNQQLPGPSIQACYGDRIIVDVMNSLMGQSTTIHWHGTRQIGSPHMDGVPMITQCPILEMTTFRYDFRATTSGTLYWHSHDGLQKQDGVQGAMVIRTPTSLDPNSHLYDFDLASHVIFISDWMQSPAGNHFPGLRTHDTFQKPDSILLNGRGRRTTTDEFSSENLYNVFRVTHGKKYRFRLVGGICTSCPYKFSVGHHTLLVIAVDGNPVEPVRVNSIDIYPGERYDFVLDASEHVISSWIHVKTIGNCDDIQIYALGLLRYNGDMLMMPINPGYAGYPSGKVMNAYNGACDNTDQGVCIVHLVGLDPVPYRITSCEPDFSFKLVFGFQTFSLDDLSRPRNYVRYFEPLSNAYLAGVVNNISFEMPPSPLLTQADDVLRSVLCPTGPGRTPGCPGSQDYCECVHVIKIPLGSVVQFLLIDNGTGSINHPFHMHGYSFNVIAMGRFKRGEDDTSIIRDLRRGALKHSNFPVYKDTIAVPSMGYTVIRILADNPGFWFFHCHVLYHAETGMAVVLQVGEDRQIPRPPAGFPKCGDFVPPVYSDNTQHRKTSVYNTG</sequence>
<protein>
    <submittedName>
        <fullName evidence="8">Laccase</fullName>
    </submittedName>
</protein>
<dbReference type="AlphaFoldDB" id="A0A067QYK5"/>
<comment type="similarity">
    <text evidence="1">Belongs to the multicopper oxidase family.</text>
</comment>
<feature type="domain" description="Plastocyanin-like" evidence="6">
    <location>
        <begin position="503"/>
        <end position="625"/>
    </location>
</feature>
<dbReference type="SMR" id="A0A067QYK5"/>
<feature type="domain" description="Plastocyanin-like" evidence="7">
    <location>
        <begin position="98"/>
        <end position="206"/>
    </location>
</feature>
<dbReference type="InterPro" id="IPR045087">
    <property type="entry name" value="Cu-oxidase_fam"/>
</dbReference>
<keyword evidence="2" id="KW-0479">Metal-binding</keyword>
<dbReference type="InterPro" id="IPR008972">
    <property type="entry name" value="Cupredoxin"/>
</dbReference>
<evidence type="ECO:0000256" key="1">
    <source>
        <dbReference type="ARBA" id="ARBA00010609"/>
    </source>
</evidence>
<dbReference type="FunFam" id="2.60.40.420:FF:000045">
    <property type="entry name" value="Laccase 2"/>
    <property type="match status" value="1"/>
</dbReference>
<dbReference type="PANTHER" id="PTHR11709:SF232">
    <property type="entry name" value="STRAW, ISOFORM G"/>
    <property type="match status" value="1"/>
</dbReference>
<dbReference type="PANTHER" id="PTHR11709">
    <property type="entry name" value="MULTI-COPPER OXIDASE"/>
    <property type="match status" value="1"/>
</dbReference>
<dbReference type="EMBL" id="KK852824">
    <property type="protein sequence ID" value="KDR15437.1"/>
    <property type="molecule type" value="Genomic_DNA"/>
</dbReference>
<evidence type="ECO:0000259" key="7">
    <source>
        <dbReference type="Pfam" id="PF07732"/>
    </source>
</evidence>
<evidence type="ECO:0000256" key="4">
    <source>
        <dbReference type="SAM" id="SignalP"/>
    </source>
</evidence>
<dbReference type="CDD" id="cd13884">
    <property type="entry name" value="CuRO_2_tcLCC_insect_like"/>
    <property type="match status" value="1"/>
</dbReference>
<dbReference type="SUPFAM" id="SSF49503">
    <property type="entry name" value="Cupredoxins"/>
    <property type="match status" value="3"/>
</dbReference>
<name>A0A067QYK5_ZOONE</name>
<dbReference type="PROSITE" id="PS00080">
    <property type="entry name" value="MULTICOPPER_OXIDASE2"/>
    <property type="match status" value="1"/>
</dbReference>
<dbReference type="GO" id="GO:0005507">
    <property type="term" value="F:copper ion binding"/>
    <property type="evidence" value="ECO:0007669"/>
    <property type="project" value="InterPro"/>
</dbReference>
<feature type="signal peptide" evidence="4">
    <location>
        <begin position="1"/>
        <end position="23"/>
    </location>
</feature>
<evidence type="ECO:0000256" key="2">
    <source>
        <dbReference type="ARBA" id="ARBA00022723"/>
    </source>
</evidence>
<dbReference type="CDD" id="cd13858">
    <property type="entry name" value="CuRO_1_tcLCC2_insect_like"/>
    <property type="match status" value="1"/>
</dbReference>
<evidence type="ECO:0000256" key="3">
    <source>
        <dbReference type="ARBA" id="ARBA00023002"/>
    </source>
</evidence>
<reference evidence="8 9" key="1">
    <citation type="journal article" date="2014" name="Nat. Commun.">
        <title>Molecular traces of alternative social organization in a termite genome.</title>
        <authorList>
            <person name="Terrapon N."/>
            <person name="Li C."/>
            <person name="Robertson H.M."/>
            <person name="Ji L."/>
            <person name="Meng X."/>
            <person name="Booth W."/>
            <person name="Chen Z."/>
            <person name="Childers C.P."/>
            <person name="Glastad K.M."/>
            <person name="Gokhale K."/>
            <person name="Gowin J."/>
            <person name="Gronenberg W."/>
            <person name="Hermansen R.A."/>
            <person name="Hu H."/>
            <person name="Hunt B.G."/>
            <person name="Huylmans A.K."/>
            <person name="Khalil S.M."/>
            <person name="Mitchell R.D."/>
            <person name="Munoz-Torres M.C."/>
            <person name="Mustard J.A."/>
            <person name="Pan H."/>
            <person name="Reese J.T."/>
            <person name="Scharf M.E."/>
            <person name="Sun F."/>
            <person name="Vogel H."/>
            <person name="Xiao J."/>
            <person name="Yang W."/>
            <person name="Yang Z."/>
            <person name="Yang Z."/>
            <person name="Zhou J."/>
            <person name="Zhu J."/>
            <person name="Brent C.S."/>
            <person name="Elsik C.G."/>
            <person name="Goodisman M.A."/>
            <person name="Liberles D.A."/>
            <person name="Roe R.M."/>
            <person name="Vargo E.L."/>
            <person name="Vilcinskas A."/>
            <person name="Wang J."/>
            <person name="Bornberg-Bauer E."/>
            <person name="Korb J."/>
            <person name="Zhang G."/>
            <person name="Liebig J."/>
        </authorList>
    </citation>
    <scope>NUCLEOTIDE SEQUENCE [LARGE SCALE GENOMIC DNA]</scope>
    <source>
        <tissue evidence="8">Whole organism</tissue>
    </source>
</reference>
<dbReference type="Pfam" id="PF07731">
    <property type="entry name" value="Cu-oxidase_2"/>
    <property type="match status" value="1"/>
</dbReference>
<dbReference type="GO" id="GO:0016491">
    <property type="term" value="F:oxidoreductase activity"/>
    <property type="evidence" value="ECO:0007669"/>
    <property type="project" value="UniProtKB-KW"/>
</dbReference>
<accession>A0A067QYK5</accession>
<dbReference type="FunFam" id="2.60.40.420:FF:000031">
    <property type="entry name" value="Laccase-2 isoform A"/>
    <property type="match status" value="1"/>
</dbReference>
<organism evidence="8 9">
    <name type="scientific">Zootermopsis nevadensis</name>
    <name type="common">Dampwood termite</name>
    <dbReference type="NCBI Taxonomy" id="136037"/>
    <lineage>
        <taxon>Eukaryota</taxon>
        <taxon>Metazoa</taxon>
        <taxon>Ecdysozoa</taxon>
        <taxon>Arthropoda</taxon>
        <taxon>Hexapoda</taxon>
        <taxon>Insecta</taxon>
        <taxon>Pterygota</taxon>
        <taxon>Neoptera</taxon>
        <taxon>Polyneoptera</taxon>
        <taxon>Dictyoptera</taxon>
        <taxon>Blattodea</taxon>
        <taxon>Blattoidea</taxon>
        <taxon>Termitoidae</taxon>
        <taxon>Termopsidae</taxon>
        <taxon>Zootermopsis</taxon>
    </lineage>
</organism>
<proteinExistence type="inferred from homology"/>
<dbReference type="PROSITE" id="PS00079">
    <property type="entry name" value="MULTICOPPER_OXIDASE1"/>
    <property type="match status" value="1"/>
</dbReference>
<dbReference type="InterPro" id="IPR002355">
    <property type="entry name" value="Cu_oxidase_Cu_BS"/>
</dbReference>
<gene>
    <name evidence="8" type="ORF">L798_09142</name>
</gene>
<evidence type="ECO:0000313" key="8">
    <source>
        <dbReference type="EMBL" id="KDR15437.1"/>
    </source>
</evidence>
<keyword evidence="4" id="KW-0732">Signal</keyword>
<dbReference type="CDD" id="cd13905">
    <property type="entry name" value="CuRO_3_tcLLC2_insect_like"/>
    <property type="match status" value="1"/>
</dbReference>
<dbReference type="Proteomes" id="UP000027135">
    <property type="component" value="Unassembled WGS sequence"/>
</dbReference>
<dbReference type="GO" id="GO:0005886">
    <property type="term" value="C:plasma membrane"/>
    <property type="evidence" value="ECO:0007669"/>
    <property type="project" value="TreeGrafter"/>
</dbReference>
<feature type="domain" description="Plastocyanin-like" evidence="5">
    <location>
        <begin position="222"/>
        <end position="372"/>
    </location>
</feature>
<dbReference type="Pfam" id="PF00394">
    <property type="entry name" value="Cu-oxidase"/>
    <property type="match status" value="1"/>
</dbReference>
<dbReference type="InParanoid" id="A0A067QYK5"/>
<evidence type="ECO:0000313" key="9">
    <source>
        <dbReference type="Proteomes" id="UP000027135"/>
    </source>
</evidence>
<dbReference type="Gene3D" id="2.60.40.420">
    <property type="entry name" value="Cupredoxins - blue copper proteins"/>
    <property type="match status" value="3"/>
</dbReference>